<dbReference type="AlphaFoldDB" id="M8E611"/>
<dbReference type="Gene3D" id="3.60.15.10">
    <property type="entry name" value="Ribonuclease Z/Hydroxyacylglutathione hydrolase-like"/>
    <property type="match status" value="1"/>
</dbReference>
<evidence type="ECO:0000256" key="2">
    <source>
        <dbReference type="ARBA" id="ARBA00034301"/>
    </source>
</evidence>
<comment type="caution">
    <text evidence="5">The sequence shown here is derived from an EMBL/GenBank/DDBJ whole genome shotgun (WGS) entry which is preliminary data.</text>
</comment>
<dbReference type="OrthoDB" id="9802248at2"/>
<comment type="catalytic activity">
    <reaction evidence="1">
        <text>3',5'-cyclic CMP + H2O = CMP + H(+)</text>
        <dbReference type="Rhea" id="RHEA:72675"/>
        <dbReference type="ChEBI" id="CHEBI:15377"/>
        <dbReference type="ChEBI" id="CHEBI:15378"/>
        <dbReference type="ChEBI" id="CHEBI:58003"/>
        <dbReference type="ChEBI" id="CHEBI:60377"/>
    </reaction>
    <physiologicalReaction direction="left-to-right" evidence="1">
        <dbReference type="Rhea" id="RHEA:72676"/>
    </physiologicalReaction>
</comment>
<accession>M8E611</accession>
<evidence type="ECO:0000256" key="1">
    <source>
        <dbReference type="ARBA" id="ARBA00034221"/>
    </source>
</evidence>
<comment type="function">
    <text evidence="2">Counteracts the endogenous Pycsar antiviral defense system. Phosphodiesterase that enables metal-dependent hydrolysis of host cyclic nucleotide Pycsar defense signals such as cCMP and cUMP.</text>
</comment>
<dbReference type="Proteomes" id="UP000012081">
    <property type="component" value="Unassembled WGS sequence"/>
</dbReference>
<dbReference type="InterPro" id="IPR036866">
    <property type="entry name" value="RibonucZ/Hydroxyglut_hydro"/>
</dbReference>
<dbReference type="InterPro" id="IPR001279">
    <property type="entry name" value="Metallo-B-lactamas"/>
</dbReference>
<evidence type="ECO:0000313" key="5">
    <source>
        <dbReference type="EMBL" id="EMT50900.1"/>
    </source>
</evidence>
<name>M8E611_9BACL</name>
<dbReference type="STRING" id="1300222.I532_19881"/>
<dbReference type="SUPFAM" id="SSF56281">
    <property type="entry name" value="Metallo-hydrolase/oxidoreductase"/>
    <property type="match status" value="1"/>
</dbReference>
<dbReference type="RefSeq" id="WP_003390425.1">
    <property type="nucleotide sequence ID" value="NZ_APBN01000011.1"/>
</dbReference>
<dbReference type="CDD" id="cd07721">
    <property type="entry name" value="yflN-like_MBL-fold"/>
    <property type="match status" value="1"/>
</dbReference>
<dbReference type="SMART" id="SM00849">
    <property type="entry name" value="Lactamase_B"/>
    <property type="match status" value="1"/>
</dbReference>
<dbReference type="PANTHER" id="PTHR42951:SF15">
    <property type="entry name" value="METALLO-BETA-LACTAMASE SUPERFAMILY PROTEIN"/>
    <property type="match status" value="1"/>
</dbReference>
<dbReference type="PATRIC" id="fig|1300222.3.peg.4176"/>
<feature type="domain" description="Metallo-beta-lactamase" evidence="4">
    <location>
        <begin position="19"/>
        <end position="224"/>
    </location>
</feature>
<evidence type="ECO:0000313" key="6">
    <source>
        <dbReference type="Proteomes" id="UP000012081"/>
    </source>
</evidence>
<reference evidence="5 6" key="1">
    <citation type="submission" date="2013-03" db="EMBL/GenBank/DDBJ databases">
        <title>Assembly of a new bacterial strain Brevibacillus borstelensis AK1.</title>
        <authorList>
            <person name="Rajan I."/>
            <person name="PoliReddy D."/>
            <person name="Sugumar T."/>
            <person name="Rathinam K."/>
            <person name="Alqarawi S."/>
            <person name="Khalil A.B."/>
            <person name="Sivakumar N."/>
        </authorList>
    </citation>
    <scope>NUCLEOTIDE SEQUENCE [LARGE SCALE GENOMIC DNA]</scope>
    <source>
        <strain evidence="5 6">AK1</strain>
    </source>
</reference>
<dbReference type="InterPro" id="IPR050855">
    <property type="entry name" value="NDM-1-like"/>
</dbReference>
<dbReference type="Pfam" id="PF00753">
    <property type="entry name" value="Lactamase_B"/>
    <property type="match status" value="1"/>
</dbReference>
<evidence type="ECO:0000259" key="4">
    <source>
        <dbReference type="SMART" id="SM00849"/>
    </source>
</evidence>
<dbReference type="EMBL" id="APBN01000011">
    <property type="protein sequence ID" value="EMT50900.1"/>
    <property type="molecule type" value="Genomic_DNA"/>
</dbReference>
<evidence type="ECO:0000256" key="3">
    <source>
        <dbReference type="ARBA" id="ARBA00048505"/>
    </source>
</evidence>
<protein>
    <recommendedName>
        <fullName evidence="4">Metallo-beta-lactamase domain-containing protein</fullName>
    </recommendedName>
</protein>
<sequence length="245" mass="27583">MNHCHLLHIEFEYDGHKQIITPVLLQDEQDLILVDCGYPNFIPLLEKAALQNGIAFDLLTKVIVTHHDMDHIGSLAELKRKYPQIEVIAHEREVPYIEGTKKSLRLEQAESTYDALPDEAKPQAEQFIQFLASIETVSVERAVSNDERLPWCGGIDIVHTPGHMPGHISLYLSSSKTLIAGDAVVMEEGKLNIANPQYALDLDEAVRSVHRLLSCDIERLICYHGGLFPGDAKKALLELARKYER</sequence>
<gene>
    <name evidence="5" type="ORF">I532_19881</name>
</gene>
<comment type="catalytic activity">
    <reaction evidence="3">
        <text>3',5'-cyclic UMP + H2O = UMP + H(+)</text>
        <dbReference type="Rhea" id="RHEA:70575"/>
        <dbReference type="ChEBI" id="CHEBI:15377"/>
        <dbReference type="ChEBI" id="CHEBI:15378"/>
        <dbReference type="ChEBI" id="CHEBI:57865"/>
        <dbReference type="ChEBI" id="CHEBI:184387"/>
    </reaction>
    <physiologicalReaction direction="left-to-right" evidence="3">
        <dbReference type="Rhea" id="RHEA:70576"/>
    </physiologicalReaction>
</comment>
<organism evidence="5 6">
    <name type="scientific">Brevibacillus borstelensis AK1</name>
    <dbReference type="NCBI Taxonomy" id="1300222"/>
    <lineage>
        <taxon>Bacteria</taxon>
        <taxon>Bacillati</taxon>
        <taxon>Bacillota</taxon>
        <taxon>Bacilli</taxon>
        <taxon>Bacillales</taxon>
        <taxon>Paenibacillaceae</taxon>
        <taxon>Brevibacillus</taxon>
    </lineage>
</organism>
<dbReference type="PANTHER" id="PTHR42951">
    <property type="entry name" value="METALLO-BETA-LACTAMASE DOMAIN-CONTAINING"/>
    <property type="match status" value="1"/>
</dbReference>
<keyword evidence="6" id="KW-1185">Reference proteome</keyword>
<proteinExistence type="predicted"/>